<reference evidence="2" key="1">
    <citation type="journal article" date="2015" name="PLoS Genet.">
        <title>Genome Sequence and Transcriptome Analyses of Chrysochromulina tobin: Metabolic Tools for Enhanced Algal Fitness in the Prominent Order Prymnesiales (Haptophyceae).</title>
        <authorList>
            <person name="Hovde B.T."/>
            <person name="Deodato C.R."/>
            <person name="Hunsperger H.M."/>
            <person name="Ryken S.A."/>
            <person name="Yost W."/>
            <person name="Jha R.K."/>
            <person name="Patterson J."/>
            <person name="Monnat R.J. Jr."/>
            <person name="Barlow S.B."/>
            <person name="Starkenburg S.R."/>
            <person name="Cattolico R.A."/>
        </authorList>
    </citation>
    <scope>NUCLEOTIDE SEQUENCE</scope>
    <source>
        <strain evidence="2">CCMP291</strain>
    </source>
</reference>
<feature type="non-terminal residue" evidence="1">
    <location>
        <position position="1"/>
    </location>
</feature>
<dbReference type="Proteomes" id="UP000037460">
    <property type="component" value="Unassembled WGS sequence"/>
</dbReference>
<comment type="caution">
    <text evidence="1">The sequence shown here is derived from an EMBL/GenBank/DDBJ whole genome shotgun (WGS) entry which is preliminary data.</text>
</comment>
<keyword evidence="2" id="KW-1185">Reference proteome</keyword>
<dbReference type="OrthoDB" id="421423at2759"/>
<dbReference type="EMBL" id="JWZX01001728">
    <property type="protein sequence ID" value="KOO32604.1"/>
    <property type="molecule type" value="Genomic_DNA"/>
</dbReference>
<evidence type="ECO:0000313" key="2">
    <source>
        <dbReference type="Proteomes" id="UP000037460"/>
    </source>
</evidence>
<gene>
    <name evidence="1" type="ORF">Ctob_015439</name>
</gene>
<protein>
    <submittedName>
        <fullName evidence="1">Uncharacterized protein</fullName>
    </submittedName>
</protein>
<dbReference type="AlphaFoldDB" id="A0A0M0K1C4"/>
<name>A0A0M0K1C4_9EUKA</name>
<evidence type="ECO:0000313" key="1">
    <source>
        <dbReference type="EMBL" id="KOO32604.1"/>
    </source>
</evidence>
<accession>A0A0M0K1C4</accession>
<organism evidence="1 2">
    <name type="scientific">Chrysochromulina tobinii</name>
    <dbReference type="NCBI Taxonomy" id="1460289"/>
    <lineage>
        <taxon>Eukaryota</taxon>
        <taxon>Haptista</taxon>
        <taxon>Haptophyta</taxon>
        <taxon>Prymnesiophyceae</taxon>
        <taxon>Prymnesiales</taxon>
        <taxon>Chrysochromulinaceae</taxon>
        <taxon>Chrysochromulina</taxon>
    </lineage>
</organism>
<proteinExistence type="predicted"/>
<sequence length="296" mass="33271">EGPSRRPTAPPYQLIPGDRYNFALGVLVAFGLAGLKNLSEDKLKKLGAPPFLKWNLNAYTTWNCALLTLRIILKQQQWDPFLLVNSMGIFLSFRTAFAQGLDENMRKKIRSLGFELSRLEFVLLDHLLHTLPPMLLLAALVQRGTRVHPMNALHVLALTSWFSFRQVASLDVQAVYMPHPFYRGLLAYLVGVFATPPLVDALIVRSRRRVLQWLIVMLIPYLTTKLDPNLLREYNFEAGLARARQQLLSAAAARTAKRIGSGRGSGANGMPRVQSDTPLVLESARRSAEERRNIMG</sequence>